<proteinExistence type="inferred from homology"/>
<dbReference type="InterPro" id="IPR029058">
    <property type="entry name" value="AB_hydrolase_fold"/>
</dbReference>
<organism evidence="5 6">
    <name type="scientific">Pseudoxanthomonas helianthi</name>
    <dbReference type="NCBI Taxonomy" id="1453541"/>
    <lineage>
        <taxon>Bacteria</taxon>
        <taxon>Pseudomonadati</taxon>
        <taxon>Pseudomonadota</taxon>
        <taxon>Gammaproteobacteria</taxon>
        <taxon>Lysobacterales</taxon>
        <taxon>Lysobacteraceae</taxon>
        <taxon>Pseudoxanthomonas</taxon>
    </lineage>
</organism>
<feature type="compositionally biased region" description="Polar residues" evidence="4">
    <location>
        <begin position="27"/>
        <end position="37"/>
    </location>
</feature>
<dbReference type="PANTHER" id="PTHR40841">
    <property type="entry name" value="SIDEROPHORE TRIACETYLFUSARININE C ESTERASE"/>
    <property type="match status" value="1"/>
</dbReference>
<dbReference type="Pfam" id="PF00756">
    <property type="entry name" value="Esterase"/>
    <property type="match status" value="1"/>
</dbReference>
<feature type="repeat" description="TPR" evidence="3">
    <location>
        <begin position="443"/>
        <end position="476"/>
    </location>
</feature>
<dbReference type="GO" id="GO:0016788">
    <property type="term" value="F:hydrolase activity, acting on ester bonds"/>
    <property type="evidence" value="ECO:0007669"/>
    <property type="project" value="TreeGrafter"/>
</dbReference>
<accession>A0A940X1L5</accession>
<keyword evidence="3" id="KW-0802">TPR repeat</keyword>
<evidence type="ECO:0000256" key="4">
    <source>
        <dbReference type="SAM" id="MobiDB-lite"/>
    </source>
</evidence>
<dbReference type="InterPro" id="IPR052558">
    <property type="entry name" value="Siderophore_Hydrolase_D"/>
</dbReference>
<dbReference type="SUPFAM" id="SSF53474">
    <property type="entry name" value="alpha/beta-Hydrolases"/>
    <property type="match status" value="1"/>
</dbReference>
<keyword evidence="2" id="KW-0378">Hydrolase</keyword>
<dbReference type="PROSITE" id="PS50005">
    <property type="entry name" value="TPR"/>
    <property type="match status" value="1"/>
</dbReference>
<feature type="compositionally biased region" description="Basic and acidic residues" evidence="4">
    <location>
        <begin position="204"/>
        <end position="216"/>
    </location>
</feature>
<evidence type="ECO:0000256" key="1">
    <source>
        <dbReference type="ARBA" id="ARBA00005622"/>
    </source>
</evidence>
<dbReference type="Gene3D" id="1.25.40.10">
    <property type="entry name" value="Tetratricopeptide repeat domain"/>
    <property type="match status" value="1"/>
</dbReference>
<comment type="caution">
    <text evidence="5">The sequence shown here is derived from an EMBL/GenBank/DDBJ whole genome shotgun (WGS) entry which is preliminary data.</text>
</comment>
<dbReference type="PANTHER" id="PTHR40841:SF2">
    <property type="entry name" value="SIDEROPHORE-DEGRADING ESTERASE (EUROFUNG)"/>
    <property type="match status" value="1"/>
</dbReference>
<protein>
    <submittedName>
        <fullName evidence="5">Tetratricopeptide repeat protein</fullName>
    </submittedName>
</protein>
<dbReference type="AlphaFoldDB" id="A0A940X1L5"/>
<feature type="region of interest" description="Disordered" evidence="4">
    <location>
        <begin position="17"/>
        <end position="57"/>
    </location>
</feature>
<gene>
    <name evidence="5" type="ORF">J5837_03585</name>
</gene>
<dbReference type="Gene3D" id="3.40.50.1820">
    <property type="entry name" value="alpha/beta hydrolase"/>
    <property type="match status" value="1"/>
</dbReference>
<evidence type="ECO:0000313" key="6">
    <source>
        <dbReference type="Proteomes" id="UP000673447"/>
    </source>
</evidence>
<dbReference type="RefSeq" id="WP_210535340.1">
    <property type="nucleotide sequence ID" value="NZ_JAGKTC010000001.1"/>
</dbReference>
<feature type="compositionally biased region" description="Basic residues" evidence="4">
    <location>
        <begin position="17"/>
        <end position="26"/>
    </location>
</feature>
<dbReference type="EMBL" id="JAGKTC010000001">
    <property type="protein sequence ID" value="MBP3983497.1"/>
    <property type="molecule type" value="Genomic_DNA"/>
</dbReference>
<evidence type="ECO:0000256" key="3">
    <source>
        <dbReference type="PROSITE-ProRule" id="PRU00339"/>
    </source>
</evidence>
<dbReference type="SUPFAM" id="SSF48452">
    <property type="entry name" value="TPR-like"/>
    <property type="match status" value="1"/>
</dbReference>
<dbReference type="Proteomes" id="UP000673447">
    <property type="component" value="Unassembled WGS sequence"/>
</dbReference>
<dbReference type="InterPro" id="IPR011990">
    <property type="entry name" value="TPR-like_helical_dom_sf"/>
</dbReference>
<dbReference type="InterPro" id="IPR000801">
    <property type="entry name" value="Esterase-like"/>
</dbReference>
<comment type="similarity">
    <text evidence="1">Belongs to the esterase D family.</text>
</comment>
<feature type="region of interest" description="Disordered" evidence="4">
    <location>
        <begin position="487"/>
        <end position="520"/>
    </location>
</feature>
<reference evidence="5" key="2">
    <citation type="submission" date="2021-03" db="EMBL/GenBank/DDBJ databases">
        <authorList>
            <person name="Cao W."/>
        </authorList>
    </citation>
    <scope>NUCLEOTIDE SEQUENCE</scope>
    <source>
        <strain evidence="5">110414</strain>
    </source>
</reference>
<reference evidence="5" key="1">
    <citation type="journal article" date="2016" name="Int. J. Syst. Evol. Microbiol.">
        <title>Pseudoxanthomonas helianthi sp. nov., isolated from roots of Jerusalem artichoke (Helianthus tuberosus).</title>
        <authorList>
            <person name="Kittiwongwattana C."/>
            <person name="Thawai C."/>
        </authorList>
    </citation>
    <scope>NUCLEOTIDE SEQUENCE</scope>
    <source>
        <strain evidence="5">110414</strain>
    </source>
</reference>
<name>A0A940X1L5_9GAMM</name>
<keyword evidence="6" id="KW-1185">Reference proteome</keyword>
<sequence length="520" mass="56348">MVDTNTSSIQLDINRHRAPHITRRSRSSPGSSVQVGTARQCGTPHARHAGKRPQPWRSFRHPTGLHATHGDFAMNAGPVCRRSIPAVRRFVRHLRHLSTIAGFIAAGLVPAATAAEPPADPLIIAETRVVHSAILGQDRRISVYLPRMGTGSNENGPFPVLYLLDGERQLPLVAGQIDYLSKINLSMPQMIVVGIDTNGYDRLHDLTPTHSDRADPDSPIVTGPSSPTRTSGGGEIFLRFLGEELVPYVDRHYRTAPFKVLAGHSLGGLLTVHALLRQPRMFDAYVAISPSLWWDDESLILGAGPYLGSGRLAGKRLFLSISGEGGKFHDGLARFDGLLKAHASSGLAFRYREYPDETHASGPVAAYYDAWKFLFPAWLSPTTDDTPQKTDAFYAEQSRRYGYRIVPPEGIVNGRGYAALRSGRAADALGFFRMNIANYPGSANAFDSLGDAYVQSGAASRAMACYRRALALAPSSEDTRRKLVRLKDSGGTADASGCDPEGSGTHGTPAAHVPSRAIRR</sequence>
<evidence type="ECO:0000256" key="2">
    <source>
        <dbReference type="ARBA" id="ARBA00022801"/>
    </source>
</evidence>
<feature type="region of interest" description="Disordered" evidence="4">
    <location>
        <begin position="204"/>
        <end position="231"/>
    </location>
</feature>
<evidence type="ECO:0000313" key="5">
    <source>
        <dbReference type="EMBL" id="MBP3983497.1"/>
    </source>
</evidence>
<dbReference type="InterPro" id="IPR019734">
    <property type="entry name" value="TPR_rpt"/>
</dbReference>